<dbReference type="Proteomes" id="UP001212097">
    <property type="component" value="Chromosome"/>
</dbReference>
<sequence length="196" mass="20742">MRTRGVPVRIAVAGAIVVALVGCSDQDASNHATTPVANGTTPAIVAPTKTPSSAKTPSVTAENASVTYESVLVTLTGTFRDPNHPWHLDDSKVGFTPSGSKCAYRSVTWTTDEGLEPLLKASHWEGNIAYSVQDRLDEVGFFEQQVDGTTVHATDESGATLIMTSKASTTSMHIETTVPKSGRPSCKDFPVDIPDP</sequence>
<keyword evidence="2" id="KW-1185">Reference proteome</keyword>
<evidence type="ECO:0000313" key="2">
    <source>
        <dbReference type="Proteomes" id="UP001212097"/>
    </source>
</evidence>
<dbReference type="RefSeq" id="WP_271417885.1">
    <property type="nucleotide sequence ID" value="NZ_CP115668.1"/>
</dbReference>
<name>A0ABY7QYA2_9ACTN</name>
<accession>A0ABY7QYA2</accession>
<gene>
    <name evidence="1" type="ORF">O6R08_09415</name>
</gene>
<evidence type="ECO:0008006" key="3">
    <source>
        <dbReference type="Google" id="ProtNLM"/>
    </source>
</evidence>
<organism evidence="1 2">
    <name type="scientific">Cutibacterium equinum</name>
    <dbReference type="NCBI Taxonomy" id="3016342"/>
    <lineage>
        <taxon>Bacteria</taxon>
        <taxon>Bacillati</taxon>
        <taxon>Actinomycetota</taxon>
        <taxon>Actinomycetes</taxon>
        <taxon>Propionibacteriales</taxon>
        <taxon>Propionibacteriaceae</taxon>
        <taxon>Cutibacterium</taxon>
    </lineage>
</organism>
<evidence type="ECO:0000313" key="1">
    <source>
        <dbReference type="EMBL" id="WCC79695.1"/>
    </source>
</evidence>
<dbReference type="PROSITE" id="PS51257">
    <property type="entry name" value="PROKAR_LIPOPROTEIN"/>
    <property type="match status" value="1"/>
</dbReference>
<reference evidence="1 2" key="1">
    <citation type="submission" date="2023-06" db="EMBL/GenBank/DDBJ databases">
        <title>The Gram-positive Non-spore-bearing Anaerobic Bacilli of Human Feces.</title>
        <authorList>
            <person name="Eggerth A.H."/>
        </authorList>
    </citation>
    <scope>NUCLEOTIDE SEQUENCE [LARGE SCALE GENOMIC DNA]</scope>
    <source>
        <strain evidence="1 2">CBA3108</strain>
    </source>
</reference>
<dbReference type="EMBL" id="CP115668">
    <property type="protein sequence ID" value="WCC79695.1"/>
    <property type="molecule type" value="Genomic_DNA"/>
</dbReference>
<protein>
    <recommendedName>
        <fullName evidence="3">Lipoprotein</fullName>
    </recommendedName>
</protein>
<proteinExistence type="predicted"/>